<gene>
    <name evidence="3" type="primary">LOC113741145</name>
</gene>
<reference evidence="3" key="2">
    <citation type="submission" date="2025-08" db="UniProtKB">
        <authorList>
            <consortium name="RefSeq"/>
        </authorList>
    </citation>
    <scope>IDENTIFICATION</scope>
    <source>
        <tissue evidence="3">Leaves</tissue>
    </source>
</reference>
<evidence type="ECO:0000259" key="1">
    <source>
        <dbReference type="Pfam" id="PF04937"/>
    </source>
</evidence>
<feature type="domain" description="DUF659" evidence="1">
    <location>
        <begin position="115"/>
        <end position="260"/>
    </location>
</feature>
<dbReference type="InterPro" id="IPR007021">
    <property type="entry name" value="DUF659"/>
</dbReference>
<dbReference type="GeneID" id="113741145"/>
<dbReference type="Proteomes" id="UP001652660">
    <property type="component" value="Chromosome 4e"/>
</dbReference>
<reference evidence="2" key="1">
    <citation type="journal article" date="2025" name="Foods">
        <title>Unveiling the Microbial Signatures of Arabica Coffee Cherries: Insights into Ripeness Specific Diversity, Functional Traits, and Implications for Quality and Safety.</title>
        <authorList>
            <consortium name="RefSeq"/>
            <person name="Tenea G.N."/>
            <person name="Cifuentes V."/>
            <person name="Reyes P."/>
            <person name="Cevallos-Vallejos M."/>
        </authorList>
    </citation>
    <scope>NUCLEOTIDE SEQUENCE [LARGE SCALE GENOMIC DNA]</scope>
</reference>
<dbReference type="InterPro" id="IPR012337">
    <property type="entry name" value="RNaseH-like_sf"/>
</dbReference>
<dbReference type="RefSeq" id="XP_027124422.2">
    <property type="nucleotide sequence ID" value="XM_027268621.2"/>
</dbReference>
<name>A0A6P6XEG2_COFAR</name>
<dbReference type="Pfam" id="PF04937">
    <property type="entry name" value="DUF659"/>
    <property type="match status" value="1"/>
</dbReference>
<proteinExistence type="predicted"/>
<dbReference type="AlphaFoldDB" id="A0A6P6XEG2"/>
<sequence length="261" mass="29777">MHGDITRLKEHVGHVTGQVEPCPRASREVRDVMKMHLKAGNVGAGTSKPTTSENKRELSRNFSVRQADEMTSRGIGKAVSKFFHFNVIPFHAADNLYYQSIIDEIAKVGFGIKGPSAFQIGNEYLDEKFEELEKYFGDIYDKFSTFDRTLMCDGWSTRTKHPIINFMVYCDRHMIYHSSIDCTNVKKTVEYIFKLMDEVVEVVVEKNVVQVVTDSESSMKAAGQLLMKKRKNLFWSPYAAHCIDLMLEDIGKIDNVKETIA</sequence>
<protein>
    <recommendedName>
        <fullName evidence="1">DUF659 domain-containing protein</fullName>
    </recommendedName>
</protein>
<keyword evidence="2" id="KW-1185">Reference proteome</keyword>
<accession>A0A6P6XEG2</accession>
<organism evidence="2 3">
    <name type="scientific">Coffea arabica</name>
    <name type="common">Arabian coffee</name>
    <dbReference type="NCBI Taxonomy" id="13443"/>
    <lineage>
        <taxon>Eukaryota</taxon>
        <taxon>Viridiplantae</taxon>
        <taxon>Streptophyta</taxon>
        <taxon>Embryophyta</taxon>
        <taxon>Tracheophyta</taxon>
        <taxon>Spermatophyta</taxon>
        <taxon>Magnoliopsida</taxon>
        <taxon>eudicotyledons</taxon>
        <taxon>Gunneridae</taxon>
        <taxon>Pentapetalae</taxon>
        <taxon>asterids</taxon>
        <taxon>lamiids</taxon>
        <taxon>Gentianales</taxon>
        <taxon>Rubiaceae</taxon>
        <taxon>Ixoroideae</taxon>
        <taxon>Gardenieae complex</taxon>
        <taxon>Bertiereae - Coffeeae clade</taxon>
        <taxon>Coffeeae</taxon>
        <taxon>Coffea</taxon>
    </lineage>
</organism>
<dbReference type="PANTHER" id="PTHR32166:SF105">
    <property type="entry name" value="HAT DIMERIZATION DOMAIN-CONTAINING PROTEIN"/>
    <property type="match status" value="1"/>
</dbReference>
<dbReference type="SUPFAM" id="SSF53098">
    <property type="entry name" value="Ribonuclease H-like"/>
    <property type="match status" value="1"/>
</dbReference>
<evidence type="ECO:0000313" key="3">
    <source>
        <dbReference type="RefSeq" id="XP_027124422.2"/>
    </source>
</evidence>
<evidence type="ECO:0000313" key="2">
    <source>
        <dbReference type="Proteomes" id="UP001652660"/>
    </source>
</evidence>
<dbReference type="PANTHER" id="PTHR32166">
    <property type="entry name" value="OSJNBA0013A04.12 PROTEIN"/>
    <property type="match status" value="1"/>
</dbReference>
<dbReference type="OrthoDB" id="995902at2759"/>